<dbReference type="Pfam" id="PF24507">
    <property type="entry name" value="Ig_CFAP65_4th"/>
    <property type="match status" value="1"/>
</dbReference>
<dbReference type="SUPFAM" id="SSF49354">
    <property type="entry name" value="PapD-like"/>
    <property type="match status" value="1"/>
</dbReference>
<dbReference type="Gene3D" id="2.60.40.10">
    <property type="entry name" value="Immunoglobulins"/>
    <property type="match status" value="9"/>
</dbReference>
<evidence type="ECO:0000256" key="1">
    <source>
        <dbReference type="SAM" id="MobiDB-lite"/>
    </source>
</evidence>
<evidence type="ECO:0000259" key="3">
    <source>
        <dbReference type="Pfam" id="PF24507"/>
    </source>
</evidence>
<protein>
    <submittedName>
        <fullName evidence="7">(Atlantic silverside) hypothetical protein</fullName>
    </submittedName>
</protein>
<feature type="compositionally biased region" description="Low complexity" evidence="1">
    <location>
        <begin position="13"/>
        <end position="22"/>
    </location>
</feature>
<feature type="domain" description="CFAP65 fourth Ig-like" evidence="3">
    <location>
        <begin position="378"/>
        <end position="470"/>
    </location>
</feature>
<evidence type="ECO:0000313" key="7">
    <source>
        <dbReference type="EMBL" id="CAG5865404.1"/>
    </source>
</evidence>
<organism evidence="7 8">
    <name type="scientific">Menidia menidia</name>
    <name type="common">Atlantic silverside</name>
    <dbReference type="NCBI Taxonomy" id="238744"/>
    <lineage>
        <taxon>Eukaryota</taxon>
        <taxon>Metazoa</taxon>
        <taxon>Chordata</taxon>
        <taxon>Craniata</taxon>
        <taxon>Vertebrata</taxon>
        <taxon>Euteleostomi</taxon>
        <taxon>Actinopterygii</taxon>
        <taxon>Neopterygii</taxon>
        <taxon>Teleostei</taxon>
        <taxon>Neoteleostei</taxon>
        <taxon>Acanthomorphata</taxon>
        <taxon>Ovalentaria</taxon>
        <taxon>Atherinomorphae</taxon>
        <taxon>Atheriniformes</taxon>
        <taxon>Atherinopsidae</taxon>
        <taxon>Menidiinae</taxon>
        <taxon>Menidia</taxon>
    </lineage>
</organism>
<keyword evidence="8" id="KW-1185">Reference proteome</keyword>
<gene>
    <name evidence="7" type="ORF">MMEN_LOCUS2070</name>
</gene>
<dbReference type="InterPro" id="IPR057467">
    <property type="entry name" value="Ig_CFAP65_8th"/>
</dbReference>
<feature type="domain" description="CFAP65 seventh Ig-like" evidence="6">
    <location>
        <begin position="787"/>
        <end position="863"/>
    </location>
</feature>
<dbReference type="Pfam" id="PF24771">
    <property type="entry name" value="Ig_CFAP74_1st"/>
    <property type="match status" value="1"/>
</dbReference>
<dbReference type="OrthoDB" id="415597at2759"/>
<dbReference type="Proteomes" id="UP000677803">
    <property type="component" value="Unassembled WGS sequence"/>
</dbReference>
<dbReference type="InterPro" id="IPR058536">
    <property type="entry name" value="Ig_CFAP65_4th"/>
</dbReference>
<proteinExistence type="predicted"/>
<reference evidence="7" key="1">
    <citation type="submission" date="2021-05" db="EMBL/GenBank/DDBJ databases">
        <authorList>
            <person name="Tigano A."/>
        </authorList>
    </citation>
    <scope>NUCLEOTIDE SEQUENCE</scope>
</reference>
<dbReference type="PANTHER" id="PTHR46127:SF1">
    <property type="entry name" value="CILIA- AND FLAGELLA-ASSOCIATED PROTEIN 65"/>
    <property type="match status" value="1"/>
</dbReference>
<evidence type="ECO:0000259" key="2">
    <source>
        <dbReference type="Pfam" id="PF24291"/>
    </source>
</evidence>
<dbReference type="GO" id="GO:0005737">
    <property type="term" value="C:cytoplasm"/>
    <property type="evidence" value="ECO:0007669"/>
    <property type="project" value="UniProtKB-SubCell"/>
</dbReference>
<dbReference type="InterPro" id="IPR056344">
    <property type="entry name" value="Ig_CFAP65-like_9th"/>
</dbReference>
<evidence type="ECO:0000259" key="4">
    <source>
        <dbReference type="Pfam" id="PF24816"/>
    </source>
</evidence>
<dbReference type="Pfam" id="PF24816">
    <property type="entry name" value="Ig_CFAP65__9th"/>
    <property type="match status" value="1"/>
</dbReference>
<dbReference type="InterPro" id="IPR052614">
    <property type="entry name" value="CFAP65"/>
</dbReference>
<evidence type="ECO:0000259" key="5">
    <source>
        <dbReference type="Pfam" id="PF25248"/>
    </source>
</evidence>
<accession>A0A8S4ABP9</accession>
<feature type="region of interest" description="Disordered" evidence="1">
    <location>
        <begin position="502"/>
        <end position="524"/>
    </location>
</feature>
<feature type="domain" description="CFAP65 seventh Ig-like" evidence="6">
    <location>
        <begin position="158"/>
        <end position="237"/>
    </location>
</feature>
<name>A0A8S4ABP9_9TELE</name>
<evidence type="ECO:0000313" key="8">
    <source>
        <dbReference type="Proteomes" id="UP000677803"/>
    </source>
</evidence>
<dbReference type="InterPro" id="IPR056305">
    <property type="entry name" value="Ig_CFAP65_10th"/>
</dbReference>
<sequence length="1728" mass="193187">MLAGARGFEPLGSVSTRMSSSSGKDTKVSGIQPRQQGACQRQSLGMKSCFLGVETRPEVIWKDWDLGREFTQTLVLKNIHPKLQKLHIRPPMSKFFSTSIPQVVCISPGTSFSMLISFTPLQRCEYEDSIEFHSKEGSFQVHLRAIIPRHILEMPDSVMLPLCAVEQSSQTCFVLKNVSKVKTLFQWDCPAPFQLSPDQGLLKPNQECSITVVFQPQEARVYQQQAHCRFGDEENKEDSCCTVIVQGLAKYPYLQIRNPLCKDEEDKSGLHFGPVGIGRSLRKHFDIVNPSPVNVSFSLSHQPGLGNMSEPEFHCDVTEGEVPSGGSLRASVTYSPAVVDTFSVEYLTLKYRGGLSESQLKLSGKCKGPTVSLSSSVVAFGCVEESESVEQTVEIVNSSTVEAIFQWEIDCGNSVFSILPASGTVLPQSLITLRVVYRPTNPMANYRRVTCFVLHKDPLFLDLIGTCHSEDLKPVILKPEHLILYKLHWYQMQDSLESLNDTDMDQQGGHFSTEELSNQKPGSATVMSSTAMEEFYQTCMGCMDPPSSRCFSTPHVSVVPSELLFNHKMASSSSASSAFSQSVSITNHTRRKLSLVWTVVQDSPFCISPSSCDLSPLKSTSFCVTYDPKRLNTLHGAQLECFAHHKISPDLKQLLCPPWCVTVRVIGHSFQPGKEHFIPNCSLRPSQVVFPANDVISYRTVKLQNDGNLPVTFCLDHKSNPLADSVNLQPICGLIQPGDHQILTIRTIPSKDSPKEGINLSLQLNSSKFTRDLTVVSVVEKPRVSLENGSKLYFHPTAVGSRSQHSNHIRNLSRLPICFQWNIPESDQEFIFVKPDAGELHPNDSSIQMWSFSPQAERVYTIKPTLTFWPVQSDGSDKSHLTFEVVGMGFSGFLEAENAVLDMGDTLVGSCHSVEVPLVNNSPCPVSFCLSVQHVLTGNHPSYDSEPEQSDLQLCSDRGTIASSSKMLIRSAFRPRRQGQYLWTISYQILNVNGSVLGNPKTLCEVRAKGVFPSLQVIDGCAGGSVERVNRVHLWKLFSLDSLNQHLLSTSSPKEDPLKSTVNQNFPSVFTKTMLDFNFSSAPLNSEPSHFELMFHNPGSIPVDWAFLFPEDQKIELDYWAVTGEYSSKELYQMKIQDNQLFSVFPRSGTLLPKQKRAVHFYYSHDFVGTDRLPVVFKLSYGKEILLNFQGVTLDRDTPYLHFASRRHVFTSVNIGDSSPPRQMYELHNGGAVPVRYEVDTAVLTQLQINNFNHPLLRCINPEGEVLPGKSTVIEWIFSPLEAKMYQMDVPIHIQDGALTLVRFEGCGLDTPTLGSSNSCACNDSKAPVHCLQRVPFPGQVLILSENSVFLGDIVVRSRSSRILFLTNVSYTDTVQYTWELPQQSNQQVVQIHPERGYLGPGDCALCVLTFTATDYPTIYMLDLVCQYIQESAIAKYQEALKAWEDEKERQQYELISTDKNILEKQRILTDEEPLAAPARKGPPLRKYKTLPPISACSTWETIGSLCFKQTKSMQRKMRQTAKVWNKPLPPKPALLHLTVTAHSHGLLEYLTHFPDQYTKICRSFQSSKFQTPVNCPADDAFKPPHDPDRDLLVNILAPLLRDVLVDPAFIKSMITLSSKPCIYKPKEMPPTLCPTALSPPRPPSSLSTSKPHFLLNGTTDRKETAVHFENRPQTQTTHEVVLMNTLQNLMMEAVRGELVLTSCPSTIILPPFSKRSIQKSRPMTEED</sequence>
<dbReference type="GO" id="GO:0036126">
    <property type="term" value="C:sperm flagellum"/>
    <property type="evidence" value="ECO:0007669"/>
    <property type="project" value="TreeGrafter"/>
</dbReference>
<dbReference type="Pfam" id="PF25248">
    <property type="entry name" value="Ig_CFAP65_8th"/>
    <property type="match status" value="1"/>
</dbReference>
<dbReference type="InterPro" id="IPR057470">
    <property type="entry name" value="Ig_CFAP65_7th"/>
</dbReference>
<evidence type="ECO:0000259" key="6">
    <source>
        <dbReference type="Pfam" id="PF25249"/>
    </source>
</evidence>
<dbReference type="EMBL" id="CAJRST010001113">
    <property type="protein sequence ID" value="CAG5865404.1"/>
    <property type="molecule type" value="Genomic_DNA"/>
</dbReference>
<dbReference type="Pfam" id="PF24291">
    <property type="entry name" value="Ig_CFAP65"/>
    <property type="match status" value="1"/>
</dbReference>
<dbReference type="Pfam" id="PF25249">
    <property type="entry name" value="Ig_CFAP65_7th"/>
    <property type="match status" value="2"/>
</dbReference>
<dbReference type="InterPro" id="IPR008962">
    <property type="entry name" value="PapD-like_sf"/>
</dbReference>
<dbReference type="PANTHER" id="PTHR46127">
    <property type="entry name" value="CILIA- AND FLAGELLA-ASSOCIATED PROTEIN 65"/>
    <property type="match status" value="1"/>
</dbReference>
<dbReference type="InterPro" id="IPR013783">
    <property type="entry name" value="Ig-like_fold"/>
</dbReference>
<feature type="domain" description="CFAP65 tenth Ig-like" evidence="2">
    <location>
        <begin position="1195"/>
        <end position="1312"/>
    </location>
</feature>
<feature type="compositionally biased region" description="Polar residues" evidence="1">
    <location>
        <begin position="514"/>
        <end position="524"/>
    </location>
</feature>
<feature type="domain" description="CFAP65-like ninth Ig-like" evidence="4">
    <location>
        <begin position="1013"/>
        <end position="1191"/>
    </location>
</feature>
<feature type="region of interest" description="Disordered" evidence="1">
    <location>
        <begin position="1"/>
        <end position="39"/>
    </location>
</feature>
<dbReference type="GO" id="GO:0007288">
    <property type="term" value="P:sperm axoneme assembly"/>
    <property type="evidence" value="ECO:0007669"/>
    <property type="project" value="TreeGrafter"/>
</dbReference>
<comment type="caution">
    <text evidence="7">The sequence shown here is derived from an EMBL/GenBank/DDBJ whole genome shotgun (WGS) entry which is preliminary data.</text>
</comment>
<feature type="domain" description="CFAP65 eight Ig-like" evidence="5">
    <location>
        <begin position="892"/>
        <end position="1010"/>
    </location>
</feature>